<sequence>MEKVELRFLFDCENMKNILQYRHRYENGTTTPWENVPVVFDYYKDPYKDSSTK</sequence>
<reference evidence="1" key="1">
    <citation type="submission" date="2020-04" db="EMBL/GenBank/DDBJ databases">
        <authorList>
            <person name="Chiriac C."/>
            <person name="Salcher M."/>
            <person name="Ghai R."/>
            <person name="Kavagutti S V."/>
        </authorList>
    </citation>
    <scope>NUCLEOTIDE SEQUENCE</scope>
</reference>
<gene>
    <name evidence="1" type="ORF">UFOVP49_40</name>
</gene>
<evidence type="ECO:0000313" key="1">
    <source>
        <dbReference type="EMBL" id="CAB4124166.1"/>
    </source>
</evidence>
<proteinExistence type="predicted"/>
<protein>
    <submittedName>
        <fullName evidence="1">Uncharacterized protein</fullName>
    </submittedName>
</protein>
<name>A0A6J5KSE7_9CAUD</name>
<accession>A0A6J5KSE7</accession>
<organism evidence="1">
    <name type="scientific">uncultured Caudovirales phage</name>
    <dbReference type="NCBI Taxonomy" id="2100421"/>
    <lineage>
        <taxon>Viruses</taxon>
        <taxon>Duplodnaviria</taxon>
        <taxon>Heunggongvirae</taxon>
        <taxon>Uroviricota</taxon>
        <taxon>Caudoviricetes</taxon>
        <taxon>Peduoviridae</taxon>
        <taxon>Maltschvirus</taxon>
        <taxon>Maltschvirus maltsch</taxon>
    </lineage>
</organism>
<dbReference type="EMBL" id="LR796178">
    <property type="protein sequence ID" value="CAB4124166.1"/>
    <property type="molecule type" value="Genomic_DNA"/>
</dbReference>